<dbReference type="InterPro" id="IPR000876">
    <property type="entry name" value="Ribosomal_eS4"/>
</dbReference>
<dbReference type="PANTHER" id="PTHR11581:SF0">
    <property type="entry name" value="SMALL RIBOSOMAL SUBUNIT PROTEIN ES4"/>
    <property type="match status" value="1"/>
</dbReference>
<dbReference type="InterPro" id="IPR013845">
    <property type="entry name" value="Ribosomal_eS4_central_region"/>
</dbReference>
<comment type="similarity">
    <text evidence="1 6">Belongs to the eukaryotic ribosomal protein eS4 family.</text>
</comment>
<protein>
    <recommendedName>
        <fullName evidence="6">40S ribosomal protein S4</fullName>
    </recommendedName>
</protein>
<dbReference type="Pfam" id="PF00900">
    <property type="entry name" value="Ribosomal_S4e"/>
    <property type="match status" value="2"/>
</dbReference>
<keyword evidence="3 6" id="KW-0694">RNA-binding</keyword>
<reference evidence="8" key="1">
    <citation type="submission" date="2015-04" db="EMBL/GenBank/DDBJ databases">
        <title>The genome sequence of the plant pathogenic Rhizarian Plasmodiophora brassicae reveals insights in its biotrophic life cycle and the origin of chitin synthesis.</title>
        <authorList>
            <person name="Schwelm A."/>
            <person name="Fogelqvist J."/>
            <person name="Knaust A."/>
            <person name="Julke S."/>
            <person name="Lilja T."/>
            <person name="Dhandapani V."/>
            <person name="Bonilla-Rosso G."/>
            <person name="Karlsson M."/>
            <person name="Shevchenko A."/>
            <person name="Choi S.R."/>
            <person name="Kim H.G."/>
            <person name="Park J.Y."/>
            <person name="Lim Y.P."/>
            <person name="Ludwig-Muller J."/>
            <person name="Dixelius C."/>
        </authorList>
    </citation>
    <scope>NUCLEOTIDE SEQUENCE</scope>
    <source>
        <tissue evidence="8">Potato root galls</tissue>
    </source>
</reference>
<dbReference type="GO" id="GO:0003735">
    <property type="term" value="F:structural constituent of ribosome"/>
    <property type="evidence" value="ECO:0007669"/>
    <property type="project" value="UniProtKB-UniRule"/>
</dbReference>
<dbReference type="Pfam" id="PF16121">
    <property type="entry name" value="40S_S4_C"/>
    <property type="match status" value="1"/>
</dbReference>
<evidence type="ECO:0000256" key="2">
    <source>
        <dbReference type="ARBA" id="ARBA00022730"/>
    </source>
</evidence>
<dbReference type="EMBL" id="HACM01008407">
    <property type="protein sequence ID" value="CRZ08849.1"/>
    <property type="molecule type" value="Transcribed_RNA"/>
</dbReference>
<dbReference type="GO" id="GO:0006412">
    <property type="term" value="P:translation"/>
    <property type="evidence" value="ECO:0007669"/>
    <property type="project" value="InterPro"/>
</dbReference>
<dbReference type="InterPro" id="IPR036986">
    <property type="entry name" value="S4_RNA-bd_sf"/>
</dbReference>
<dbReference type="GO" id="GO:0019843">
    <property type="term" value="F:rRNA binding"/>
    <property type="evidence" value="ECO:0007669"/>
    <property type="project" value="UniProtKB-UniRule"/>
</dbReference>
<dbReference type="InterPro" id="IPR032277">
    <property type="entry name" value="Ribosomal_eS4_C"/>
</dbReference>
<dbReference type="FunFam" id="3.10.290.10:FF:000002">
    <property type="entry name" value="40S ribosomal protein S4"/>
    <property type="match status" value="1"/>
</dbReference>
<dbReference type="AlphaFoldDB" id="A0A0H5RJH9"/>
<dbReference type="FunFam" id="2.30.30.30:FF:000005">
    <property type="entry name" value="40S ribosomal protein S4"/>
    <property type="match status" value="1"/>
</dbReference>
<evidence type="ECO:0000259" key="7">
    <source>
        <dbReference type="SMART" id="SM00739"/>
    </source>
</evidence>
<feature type="domain" description="KOW" evidence="7">
    <location>
        <begin position="188"/>
        <end position="215"/>
    </location>
</feature>
<accession>A0A0H5RJH9</accession>
<keyword evidence="5 6" id="KW-0687">Ribonucleoprotein</keyword>
<dbReference type="InterPro" id="IPR014722">
    <property type="entry name" value="Rib_uL2_dom2"/>
</dbReference>
<dbReference type="PROSITE" id="PS50889">
    <property type="entry name" value="S4"/>
    <property type="match status" value="1"/>
</dbReference>
<evidence type="ECO:0000256" key="1">
    <source>
        <dbReference type="ARBA" id="ARBA00007500"/>
    </source>
</evidence>
<evidence type="ECO:0000256" key="5">
    <source>
        <dbReference type="ARBA" id="ARBA00023274"/>
    </source>
</evidence>
<organism evidence="8">
    <name type="scientific">Spongospora subterranea</name>
    <dbReference type="NCBI Taxonomy" id="70186"/>
    <lineage>
        <taxon>Eukaryota</taxon>
        <taxon>Sar</taxon>
        <taxon>Rhizaria</taxon>
        <taxon>Endomyxa</taxon>
        <taxon>Phytomyxea</taxon>
        <taxon>Plasmodiophorida</taxon>
        <taxon>Plasmodiophoridae</taxon>
        <taxon>Spongospora</taxon>
    </lineage>
</organism>
<dbReference type="Gene3D" id="3.10.290.10">
    <property type="entry name" value="RNA-binding S4 domain"/>
    <property type="match status" value="1"/>
</dbReference>
<dbReference type="CDD" id="cd06087">
    <property type="entry name" value="KOW_RPS4"/>
    <property type="match status" value="1"/>
</dbReference>
<dbReference type="InterPro" id="IPR038237">
    <property type="entry name" value="Ribosomal_eS4_central_sf"/>
</dbReference>
<dbReference type="Pfam" id="PF08071">
    <property type="entry name" value="RS4NT"/>
    <property type="match status" value="1"/>
</dbReference>
<sequence>MARGPKKHLKRLNAPKNWMLGKLGGTWAPRPSPGPHKLRESIPLVVLLRNRMKYALTRRETMIIVMNRSIKLDGKVRTDTNFPAGFMDVLSIEKTNENYRLMYDTKGRFLLHKIKAAEAGFKLCRIKKLSKGNKNSVGRNPTQTGQLAAVPYVVTHDGRTIRYPDPVIRVNDTVKVDLATGKIVDFAKFELGQKAMITAGNNCGRIGTIIGRDRHPGAFDIVRIRDAKGHTFATRIINVFVIGKGDESFVTLPRDKGVRLSIEEDREKRLKKQHD</sequence>
<proteinExistence type="inferred from homology"/>
<evidence type="ECO:0000256" key="6">
    <source>
        <dbReference type="PIRNR" id="PIRNR002116"/>
    </source>
</evidence>
<dbReference type="PROSITE" id="PS00528">
    <property type="entry name" value="RIBOSOMAL_S4E"/>
    <property type="match status" value="1"/>
</dbReference>
<dbReference type="PIRSF" id="PIRSF002116">
    <property type="entry name" value="Ribosomal_S4"/>
    <property type="match status" value="1"/>
</dbReference>
<dbReference type="Gene3D" id="2.30.30.30">
    <property type="match status" value="1"/>
</dbReference>
<evidence type="ECO:0000313" key="8">
    <source>
        <dbReference type="EMBL" id="CRZ08849.1"/>
    </source>
</evidence>
<dbReference type="InterPro" id="IPR005824">
    <property type="entry name" value="KOW"/>
</dbReference>
<dbReference type="Gene3D" id="2.40.50.740">
    <property type="match status" value="1"/>
</dbReference>
<name>A0A0H5RJH9_9EUKA</name>
<dbReference type="InterPro" id="IPR018199">
    <property type="entry name" value="Ribosomal_eS4_N_CS"/>
</dbReference>
<keyword evidence="2 6" id="KW-0699">rRNA-binding</keyword>
<dbReference type="PANTHER" id="PTHR11581">
    <property type="entry name" value="30S/40S RIBOSOMAL PROTEIN S4"/>
    <property type="match status" value="1"/>
</dbReference>
<dbReference type="FunFam" id="2.40.50.740:FF:000001">
    <property type="entry name" value="40S ribosomal protein S4"/>
    <property type="match status" value="1"/>
</dbReference>
<dbReference type="SMART" id="SM00739">
    <property type="entry name" value="KOW"/>
    <property type="match status" value="1"/>
</dbReference>
<evidence type="ECO:0000256" key="3">
    <source>
        <dbReference type="ARBA" id="ARBA00022884"/>
    </source>
</evidence>
<keyword evidence="4 6" id="KW-0689">Ribosomal protein</keyword>
<dbReference type="InterPro" id="IPR013843">
    <property type="entry name" value="Ribosomal_eS4_N"/>
</dbReference>
<dbReference type="HAMAP" id="MF_00485">
    <property type="entry name" value="Ribosomal_eS4"/>
    <property type="match status" value="1"/>
</dbReference>
<dbReference type="GO" id="GO:0022627">
    <property type="term" value="C:cytosolic small ribosomal subunit"/>
    <property type="evidence" value="ECO:0007669"/>
    <property type="project" value="TreeGrafter"/>
</dbReference>
<dbReference type="InterPro" id="IPR041982">
    <property type="entry name" value="Ribosomal_eS4_KOW"/>
</dbReference>
<evidence type="ECO:0000256" key="4">
    <source>
        <dbReference type="ARBA" id="ARBA00022980"/>
    </source>
</evidence>